<evidence type="ECO:0000313" key="2">
    <source>
        <dbReference type="Proteomes" id="UP000247980"/>
    </source>
</evidence>
<keyword evidence="2" id="KW-1185">Reference proteome</keyword>
<protein>
    <submittedName>
        <fullName evidence="1">Uncharacterized protein</fullName>
    </submittedName>
</protein>
<dbReference type="Proteomes" id="UP000247980">
    <property type="component" value="Unassembled WGS sequence"/>
</dbReference>
<organism evidence="1 2">
    <name type="scientific">Arthrobacter psychrolactophilus</name>
    <dbReference type="NCBI Taxonomy" id="92442"/>
    <lineage>
        <taxon>Bacteria</taxon>
        <taxon>Bacillati</taxon>
        <taxon>Actinomycetota</taxon>
        <taxon>Actinomycetes</taxon>
        <taxon>Micrococcales</taxon>
        <taxon>Micrococcaceae</taxon>
        <taxon>Arthrobacter</taxon>
    </lineage>
</organism>
<dbReference type="RefSeq" id="WP_110484534.1">
    <property type="nucleotide sequence ID" value="NZ_QJVC01000004.1"/>
</dbReference>
<reference evidence="1 2" key="1">
    <citation type="submission" date="2018-05" db="EMBL/GenBank/DDBJ databases">
        <title>Genetic diversity of glacier-inhabiting Cryobacterium bacteria in China and description of Cryobacterium mengkeensis sp. nov. and Arthrobacter glacialis sp. nov.</title>
        <authorList>
            <person name="Liu Q."/>
            <person name="Xin Y.-H."/>
        </authorList>
    </citation>
    <scope>NUCLEOTIDE SEQUENCE [LARGE SCALE GENOMIC DNA]</scope>
    <source>
        <strain evidence="1 2">B7</strain>
    </source>
</reference>
<sequence length="199" mass="21152">MAVWQDAFSDWALAWASVQDQASEIVESVVRIGSQHLMVWPGDPDAAAGATSLLLVTDDPDGASQFAQSLGLQAQGRQVLLSAVTEELDLVPELPADANLAEAPMENYDLVEVALFDRPVARGRLSLGEEIAVLAALSVDAGNDELLGMLEQAMVSALGEEAFTHGADTLFLIADEEQAARFVEVDGWKRAAEILSFGA</sequence>
<dbReference type="EMBL" id="QJVC01000004">
    <property type="protein sequence ID" value="PYI38971.1"/>
    <property type="molecule type" value="Genomic_DNA"/>
</dbReference>
<dbReference type="OrthoDB" id="4944780at2"/>
<evidence type="ECO:0000313" key="1">
    <source>
        <dbReference type="EMBL" id="PYI38971.1"/>
    </source>
</evidence>
<proteinExistence type="predicted"/>
<accession>A0A2V5ISK2</accession>
<comment type="caution">
    <text evidence="1">The sequence shown here is derived from an EMBL/GenBank/DDBJ whole genome shotgun (WGS) entry which is preliminary data.</text>
</comment>
<dbReference type="AlphaFoldDB" id="A0A2V5ISK2"/>
<name>A0A2V5ISK2_9MICC</name>
<gene>
    <name evidence="1" type="ORF">CVS30_06555</name>
</gene>